<reference evidence="1 2" key="1">
    <citation type="submission" date="2020-02" db="EMBL/GenBank/DDBJ databases">
        <authorList>
            <person name="Ferguson B K."/>
        </authorList>
    </citation>
    <scope>NUCLEOTIDE SEQUENCE [LARGE SCALE GENOMIC DNA]</scope>
</reference>
<feature type="non-terminal residue" evidence="1">
    <location>
        <position position="1"/>
    </location>
</feature>
<gene>
    <name evidence="1" type="ORF">NTEN_LOCUS7926</name>
</gene>
<keyword evidence="2" id="KW-1185">Reference proteome</keyword>
<organism evidence="1 2">
    <name type="scientific">Nesidiocoris tenuis</name>
    <dbReference type="NCBI Taxonomy" id="355587"/>
    <lineage>
        <taxon>Eukaryota</taxon>
        <taxon>Metazoa</taxon>
        <taxon>Ecdysozoa</taxon>
        <taxon>Arthropoda</taxon>
        <taxon>Hexapoda</taxon>
        <taxon>Insecta</taxon>
        <taxon>Pterygota</taxon>
        <taxon>Neoptera</taxon>
        <taxon>Paraneoptera</taxon>
        <taxon>Hemiptera</taxon>
        <taxon>Heteroptera</taxon>
        <taxon>Panheteroptera</taxon>
        <taxon>Cimicomorpha</taxon>
        <taxon>Miridae</taxon>
        <taxon>Dicyphina</taxon>
        <taxon>Nesidiocoris</taxon>
    </lineage>
</organism>
<dbReference type="EMBL" id="CADCXU010011948">
    <property type="protein sequence ID" value="CAB0002139.1"/>
    <property type="molecule type" value="Genomic_DNA"/>
</dbReference>
<evidence type="ECO:0000313" key="1">
    <source>
        <dbReference type="EMBL" id="CAB0002139.1"/>
    </source>
</evidence>
<evidence type="ECO:0000313" key="2">
    <source>
        <dbReference type="Proteomes" id="UP000479000"/>
    </source>
</evidence>
<protein>
    <submittedName>
        <fullName evidence="1">Uncharacterized protein</fullName>
    </submittedName>
</protein>
<proteinExistence type="predicted"/>
<dbReference type="Proteomes" id="UP000479000">
    <property type="component" value="Unassembled WGS sequence"/>
</dbReference>
<dbReference type="AlphaFoldDB" id="A0A6H5GKQ5"/>
<name>A0A6H5GKQ5_9HEMI</name>
<accession>A0A6H5GKQ5</accession>
<sequence length="226" mass="25143">KLAFFSCWTRWYISSVSWFVSIYDQRSIQPIQTAMIDPPVSTVNLDHISSKKAMALIVRSSPTMALGGTRTGLVECPLRGSSTLPSPAGSCCEVGSSSRPERYDRLLEESPLYSAWTGCEDPSSDPYPWSGLIFPKDDLGTPWTFGHFTEIKSKKRKNWLSFALLKISRRQLEYGGQEDSSDHDRATEGQEVIGKLARLYGMLITLQSSVPLIVPLAIGFDRAMDP</sequence>